<feature type="domain" description="ChsH2 C-terminal OB-fold" evidence="1">
    <location>
        <begin position="56"/>
        <end position="121"/>
    </location>
</feature>
<organism evidence="3 4">
    <name type="scientific">Acidovorax bellezanensis</name>
    <dbReference type="NCBI Taxonomy" id="2976702"/>
    <lineage>
        <taxon>Bacteria</taxon>
        <taxon>Pseudomonadati</taxon>
        <taxon>Pseudomonadota</taxon>
        <taxon>Betaproteobacteria</taxon>
        <taxon>Burkholderiales</taxon>
        <taxon>Comamonadaceae</taxon>
        <taxon>Acidovorax</taxon>
    </lineage>
</organism>
<dbReference type="Pfam" id="PF12172">
    <property type="entry name" value="zf-ChsH2"/>
    <property type="match status" value="1"/>
</dbReference>
<dbReference type="InterPro" id="IPR002878">
    <property type="entry name" value="ChsH2_C"/>
</dbReference>
<sequence>MAEVLRPLPLPTDITAPYWQAAKEGVLSIQHCQECQRWQFFPRAFCAHCSSENLVWQKTSGLGKVYTFTINRRAPNAFMKTRLPYAVAIIELDEGTRMMANIVNSDVEAVAIGARVKVCFERASDEITLPQFELFN</sequence>
<dbReference type="InterPro" id="IPR022002">
    <property type="entry name" value="ChsH2_Znr"/>
</dbReference>
<dbReference type="Pfam" id="PF01796">
    <property type="entry name" value="OB_ChsH2_C"/>
    <property type="match status" value="1"/>
</dbReference>
<dbReference type="InterPro" id="IPR052513">
    <property type="entry name" value="Thioester_dehydratase-like"/>
</dbReference>
<dbReference type="EMBL" id="JAODYH010000007">
    <property type="protein sequence ID" value="MCT9812051.1"/>
    <property type="molecule type" value="Genomic_DNA"/>
</dbReference>
<evidence type="ECO:0000259" key="1">
    <source>
        <dbReference type="Pfam" id="PF01796"/>
    </source>
</evidence>
<gene>
    <name evidence="3" type="ORF">N0K08_15505</name>
</gene>
<comment type="caution">
    <text evidence="3">The sequence shown here is derived from an EMBL/GenBank/DDBJ whole genome shotgun (WGS) entry which is preliminary data.</text>
</comment>
<dbReference type="InterPro" id="IPR012340">
    <property type="entry name" value="NA-bd_OB-fold"/>
</dbReference>
<dbReference type="SUPFAM" id="SSF50249">
    <property type="entry name" value="Nucleic acid-binding proteins"/>
    <property type="match status" value="1"/>
</dbReference>
<feature type="domain" description="ChsH2 rubredoxin-like zinc ribbon" evidence="2">
    <location>
        <begin position="19"/>
        <end position="54"/>
    </location>
</feature>
<protein>
    <submittedName>
        <fullName evidence="3">Zn-ribbon domain-containing OB-fold protein</fullName>
    </submittedName>
</protein>
<reference evidence="3 4" key="1">
    <citation type="submission" date="2022-09" db="EMBL/GenBank/DDBJ databases">
        <title>Draft genome of isolate Be4.</title>
        <authorList>
            <person name="Sanchez-Castro I."/>
            <person name="Martinez-Rodriguez P."/>
            <person name="Descostes M."/>
            <person name="Merroun M."/>
        </authorList>
    </citation>
    <scope>NUCLEOTIDE SEQUENCE [LARGE SCALE GENOMIC DNA]</scope>
    <source>
        <strain evidence="3 4">Be4</strain>
    </source>
</reference>
<dbReference type="Proteomes" id="UP001525968">
    <property type="component" value="Unassembled WGS sequence"/>
</dbReference>
<dbReference type="Gene3D" id="6.10.30.10">
    <property type="match status" value="1"/>
</dbReference>
<dbReference type="PANTHER" id="PTHR34075:SF5">
    <property type="entry name" value="BLR3430 PROTEIN"/>
    <property type="match status" value="1"/>
</dbReference>
<name>A0ABT2PNL1_9BURK</name>
<dbReference type="RefSeq" id="WP_261501291.1">
    <property type="nucleotide sequence ID" value="NZ_JAODYH010000007.1"/>
</dbReference>
<evidence type="ECO:0000313" key="3">
    <source>
        <dbReference type="EMBL" id="MCT9812051.1"/>
    </source>
</evidence>
<accession>A0ABT2PNL1</accession>
<dbReference type="PANTHER" id="PTHR34075">
    <property type="entry name" value="BLR3430 PROTEIN"/>
    <property type="match status" value="1"/>
</dbReference>
<evidence type="ECO:0000313" key="4">
    <source>
        <dbReference type="Proteomes" id="UP001525968"/>
    </source>
</evidence>
<proteinExistence type="predicted"/>
<keyword evidence="4" id="KW-1185">Reference proteome</keyword>
<evidence type="ECO:0000259" key="2">
    <source>
        <dbReference type="Pfam" id="PF12172"/>
    </source>
</evidence>